<dbReference type="InterPro" id="IPR018060">
    <property type="entry name" value="HTH_AraC"/>
</dbReference>
<keyword evidence="1" id="KW-0805">Transcription regulation</keyword>
<dbReference type="Gene3D" id="1.10.10.60">
    <property type="entry name" value="Homeodomain-like"/>
    <property type="match status" value="1"/>
</dbReference>
<dbReference type="OrthoDB" id="9799345at2"/>
<evidence type="ECO:0000313" key="6">
    <source>
        <dbReference type="Proteomes" id="UP000222531"/>
    </source>
</evidence>
<accession>A0A2G1XNF2</accession>
<dbReference type="EMBL" id="NHZO01000072">
    <property type="protein sequence ID" value="PHQ52740.1"/>
    <property type="molecule type" value="Genomic_DNA"/>
</dbReference>
<dbReference type="GO" id="GO:0003700">
    <property type="term" value="F:DNA-binding transcription factor activity"/>
    <property type="evidence" value="ECO:0007669"/>
    <property type="project" value="InterPro"/>
</dbReference>
<keyword evidence="3" id="KW-0804">Transcription</keyword>
<evidence type="ECO:0000256" key="3">
    <source>
        <dbReference type="ARBA" id="ARBA00023163"/>
    </source>
</evidence>
<dbReference type="Proteomes" id="UP000222531">
    <property type="component" value="Unassembled WGS sequence"/>
</dbReference>
<dbReference type="SMART" id="SM00342">
    <property type="entry name" value="HTH_ARAC"/>
    <property type="match status" value="1"/>
</dbReference>
<evidence type="ECO:0000256" key="1">
    <source>
        <dbReference type="ARBA" id="ARBA00023015"/>
    </source>
</evidence>
<dbReference type="SUPFAM" id="SSF46689">
    <property type="entry name" value="Homeodomain-like"/>
    <property type="match status" value="1"/>
</dbReference>
<dbReference type="PANTHER" id="PTHR46796">
    <property type="entry name" value="HTH-TYPE TRANSCRIPTIONAL ACTIVATOR RHAS-RELATED"/>
    <property type="match status" value="1"/>
</dbReference>
<feature type="domain" description="HTH araC/xylS-type" evidence="4">
    <location>
        <begin position="109"/>
        <end position="210"/>
    </location>
</feature>
<gene>
    <name evidence="5" type="ORF">BLA24_05575</name>
</gene>
<name>A0A2G1XNF2_STRCJ</name>
<dbReference type="PANTHER" id="PTHR46796:SF6">
    <property type="entry name" value="ARAC SUBFAMILY"/>
    <property type="match status" value="1"/>
</dbReference>
<dbReference type="InterPro" id="IPR009057">
    <property type="entry name" value="Homeodomain-like_sf"/>
</dbReference>
<keyword evidence="2" id="KW-0238">DNA-binding</keyword>
<organism evidence="5 6">
    <name type="scientific">Streptomyces cinnamoneus</name>
    <name type="common">Streptoverticillium cinnamoneum</name>
    <dbReference type="NCBI Taxonomy" id="53446"/>
    <lineage>
        <taxon>Bacteria</taxon>
        <taxon>Bacillati</taxon>
        <taxon>Actinomycetota</taxon>
        <taxon>Actinomycetes</taxon>
        <taxon>Kitasatosporales</taxon>
        <taxon>Streptomycetaceae</taxon>
        <taxon>Streptomyces</taxon>
        <taxon>Streptomyces cinnamoneus group</taxon>
    </lineage>
</organism>
<keyword evidence="6" id="KW-1185">Reference proteome</keyword>
<dbReference type="GO" id="GO:0043565">
    <property type="term" value="F:sequence-specific DNA binding"/>
    <property type="evidence" value="ECO:0007669"/>
    <property type="project" value="InterPro"/>
</dbReference>
<reference evidence="5 6" key="1">
    <citation type="journal article" date="2017" name="Biochemistry">
        <title>Identification of the Biosynthetic Pathway for the Antibiotic Bicyclomycin.</title>
        <authorList>
            <person name="Patteson J."/>
            <person name="Cai W."/>
            <person name="Johnson R.A."/>
            <person name="Santa Maria K."/>
            <person name="Li B."/>
        </authorList>
    </citation>
    <scope>NUCLEOTIDE SEQUENCE [LARGE SCALE GENOMIC DNA]</scope>
    <source>
        <strain evidence="5 6">ATCC 21532</strain>
    </source>
</reference>
<comment type="caution">
    <text evidence="5">The sequence shown here is derived from an EMBL/GenBank/DDBJ whole genome shotgun (WGS) entry which is preliminary data.</text>
</comment>
<dbReference type="Pfam" id="PF12833">
    <property type="entry name" value="HTH_18"/>
    <property type="match status" value="1"/>
</dbReference>
<dbReference type="PROSITE" id="PS01124">
    <property type="entry name" value="HTH_ARAC_FAMILY_2"/>
    <property type="match status" value="1"/>
</dbReference>
<sequence length="225" mass="24011">MRGGLRLSASRPVCGRGAPRTCLPRRWAPLPERAVRALAARPVPTRAGAGALLGRYLEQLAEQTGEDWPEADAARLGSAALDLATVLLGGLARADGLLAPESRQSVLRLRVKAFIRENLGSPGLTPRAIADAHGISVRHLHQLFREEDRSVSAPVRSSRLERCLADLGEPGLAHLPVAAVGARWGFTDPAAFSRAFKAAYGSPPGDCRRRRLALRRSGTRGPDGS</sequence>
<protein>
    <recommendedName>
        <fullName evidence="4">HTH araC/xylS-type domain-containing protein</fullName>
    </recommendedName>
</protein>
<evidence type="ECO:0000313" key="5">
    <source>
        <dbReference type="EMBL" id="PHQ52740.1"/>
    </source>
</evidence>
<proteinExistence type="predicted"/>
<evidence type="ECO:0000256" key="2">
    <source>
        <dbReference type="ARBA" id="ARBA00023125"/>
    </source>
</evidence>
<evidence type="ECO:0000259" key="4">
    <source>
        <dbReference type="PROSITE" id="PS01124"/>
    </source>
</evidence>
<dbReference type="AlphaFoldDB" id="A0A2G1XNF2"/>
<dbReference type="InterPro" id="IPR050204">
    <property type="entry name" value="AraC_XylS_family_regulators"/>
</dbReference>